<gene>
    <name evidence="7" type="ORF">LAFE_0G11276G</name>
</gene>
<proteinExistence type="inferred from homology"/>
<evidence type="ECO:0000256" key="2">
    <source>
        <dbReference type="ARBA" id="ARBA00022801"/>
    </source>
</evidence>
<keyword evidence="8" id="KW-1185">Reference proteome</keyword>
<comment type="similarity">
    <text evidence="1">Belongs to the GDA1/CD39 NTPase family.</text>
</comment>
<evidence type="ECO:0000256" key="6">
    <source>
        <dbReference type="SAM" id="Phobius"/>
    </source>
</evidence>
<evidence type="ECO:0000313" key="8">
    <source>
        <dbReference type="Proteomes" id="UP000190831"/>
    </source>
</evidence>
<accession>A0A1G4MIA2</accession>
<dbReference type="STRING" id="4955.A0A1G4MIA2"/>
<dbReference type="Proteomes" id="UP000190831">
    <property type="component" value="Chromosome G"/>
</dbReference>
<evidence type="ECO:0000256" key="4">
    <source>
        <dbReference type="PIRSR" id="PIRSR600407-2"/>
    </source>
</evidence>
<feature type="compositionally biased region" description="Basic and acidic residues" evidence="5">
    <location>
        <begin position="602"/>
        <end position="616"/>
    </location>
</feature>
<evidence type="ECO:0000256" key="3">
    <source>
        <dbReference type="PIRSR" id="PIRSR600407-1"/>
    </source>
</evidence>
<evidence type="ECO:0000256" key="1">
    <source>
        <dbReference type="ARBA" id="ARBA00009283"/>
    </source>
</evidence>
<dbReference type="GO" id="GO:0046036">
    <property type="term" value="P:CTP metabolic process"/>
    <property type="evidence" value="ECO:0007669"/>
    <property type="project" value="TreeGrafter"/>
</dbReference>
<dbReference type="OrthoDB" id="6372431at2759"/>
<feature type="compositionally biased region" description="Polar residues" evidence="5">
    <location>
        <begin position="617"/>
        <end position="626"/>
    </location>
</feature>
<dbReference type="Gene3D" id="3.30.420.150">
    <property type="entry name" value="Exopolyphosphatase. Domain 2"/>
    <property type="match status" value="1"/>
</dbReference>
<dbReference type="GO" id="GO:0045134">
    <property type="term" value="F:UDP phosphatase activity"/>
    <property type="evidence" value="ECO:0007669"/>
    <property type="project" value="TreeGrafter"/>
</dbReference>
<dbReference type="GO" id="GO:0005524">
    <property type="term" value="F:ATP binding"/>
    <property type="evidence" value="ECO:0007669"/>
    <property type="project" value="UniProtKB-KW"/>
</dbReference>
<organism evidence="7 8">
    <name type="scientific">Lachancea fermentati</name>
    <name type="common">Zygosaccharomyces fermentati</name>
    <dbReference type="NCBI Taxonomy" id="4955"/>
    <lineage>
        <taxon>Eukaryota</taxon>
        <taxon>Fungi</taxon>
        <taxon>Dikarya</taxon>
        <taxon>Ascomycota</taxon>
        <taxon>Saccharomycotina</taxon>
        <taxon>Saccharomycetes</taxon>
        <taxon>Saccharomycetales</taxon>
        <taxon>Saccharomycetaceae</taxon>
        <taxon>Lachancea</taxon>
    </lineage>
</organism>
<reference evidence="7 8" key="1">
    <citation type="submission" date="2016-03" db="EMBL/GenBank/DDBJ databases">
        <authorList>
            <person name="Devillers H."/>
        </authorList>
    </citation>
    <scope>NUCLEOTIDE SEQUENCE [LARGE SCALE GENOMIC DNA]</scope>
    <source>
        <strain evidence="7">CBS 6772</strain>
    </source>
</reference>
<keyword evidence="2" id="KW-0378">Hydrolase</keyword>
<dbReference type="PANTHER" id="PTHR11782:SF121">
    <property type="entry name" value="NUCLEOSIDE-DIPHOSPHATASE MIG-23"/>
    <property type="match status" value="1"/>
</dbReference>
<dbReference type="Gene3D" id="3.30.420.40">
    <property type="match status" value="1"/>
</dbReference>
<dbReference type="EMBL" id="LT598486">
    <property type="protein sequence ID" value="SCW03475.1"/>
    <property type="molecule type" value="Genomic_DNA"/>
</dbReference>
<feature type="active site" description="Proton acceptor" evidence="3">
    <location>
        <position position="153"/>
    </location>
</feature>
<feature type="region of interest" description="Disordered" evidence="5">
    <location>
        <begin position="599"/>
        <end position="626"/>
    </location>
</feature>
<dbReference type="CDD" id="cd24039">
    <property type="entry name" value="ASKHA_NBD_YND1-like"/>
    <property type="match status" value="1"/>
</dbReference>
<dbReference type="InterPro" id="IPR000407">
    <property type="entry name" value="GDA1_CD39_NTPase"/>
</dbReference>
<keyword evidence="6" id="KW-0812">Transmembrane</keyword>
<dbReference type="PANTHER" id="PTHR11782">
    <property type="entry name" value="ADENOSINE/GUANOSINE DIPHOSPHATASE"/>
    <property type="match status" value="1"/>
</dbReference>
<feature type="transmembrane region" description="Helical" evidence="6">
    <location>
        <begin position="513"/>
        <end position="532"/>
    </location>
</feature>
<keyword evidence="6" id="KW-0472">Membrane</keyword>
<dbReference type="OMA" id="HESIGFM"/>
<evidence type="ECO:0000256" key="5">
    <source>
        <dbReference type="SAM" id="MobiDB-lite"/>
    </source>
</evidence>
<dbReference type="Pfam" id="PF01150">
    <property type="entry name" value="GDA1_CD39"/>
    <property type="match status" value="1"/>
</dbReference>
<sequence length="656" mass="74564">MHIEDIEDKKSDQYGVIIDAGSSGSRVYVYRWQDPSFTLKEGSDKELKSVPQIYLNKDWTTKTSPGLSSFEKQPEKAFKKHVKPLLEYAEKLIPKEKVRETPVFIQATAGMRLLPKKRREKILKNVCADMQHSTNFLIKDCELQVQIIDGETEGLYGWTGLNYLLGNFNEYDVSQDFHPSYGFMDMGGASAQIAFVPSNIDEIKTHDDDISTITLKSINGDTQNWRVFVSTWLGFGANQARMRYLAQLINALPENTNEYDDDDFSTLELTDPCMLRGSRNTFKFKDKEFQVSGSGNYEHCLKSIYPLLLKDLPCMEEPCLFNGVHAPQIDFNKDKFVGTSEFWYTANDVFKIGGEYNFNEFSQKVKEFCEAEWDVVKDRNEKGMYNNIPTQILLESCFKANWVLNVLHEGFDMPRVGIELPAEEHNDDADEYIPVAAAFQSADSINGQELSWTLGRIVLYSSSLIESDDKDHKVGILPSDNEINSFEKSFIPGSIGTIDELSTSIGSVKSSPAHSLLIVGVLIFLWILVIKLRCGKRSLPLSVGVLFTHAKSKFSKFKYSRAPRDTLADLEEGFSRRGTYESDDREGFQFRSRSMMNLNDSKSSHEEEYPLDERSKSATSSPSINQSAKLRTAFSLADFSKFTNPRDKERKNKPFI</sequence>
<evidence type="ECO:0000313" key="7">
    <source>
        <dbReference type="EMBL" id="SCW03475.1"/>
    </source>
</evidence>
<keyword evidence="6" id="KW-1133">Transmembrane helix</keyword>
<dbReference type="AlphaFoldDB" id="A0A1G4MIA2"/>
<dbReference type="GO" id="GO:0016020">
    <property type="term" value="C:membrane"/>
    <property type="evidence" value="ECO:0007669"/>
    <property type="project" value="TreeGrafter"/>
</dbReference>
<feature type="binding site" evidence="4">
    <location>
        <begin position="188"/>
        <end position="192"/>
    </location>
    <ligand>
        <name>ATP</name>
        <dbReference type="ChEBI" id="CHEBI:30616"/>
    </ligand>
</feature>
<dbReference type="GO" id="GO:0006256">
    <property type="term" value="P:UDP catabolic process"/>
    <property type="evidence" value="ECO:0007669"/>
    <property type="project" value="TreeGrafter"/>
</dbReference>
<dbReference type="GO" id="GO:0005794">
    <property type="term" value="C:Golgi apparatus"/>
    <property type="evidence" value="ECO:0007669"/>
    <property type="project" value="TreeGrafter"/>
</dbReference>
<dbReference type="GO" id="GO:0004382">
    <property type="term" value="F:GDP phosphatase activity"/>
    <property type="evidence" value="ECO:0007669"/>
    <property type="project" value="TreeGrafter"/>
</dbReference>
<protein>
    <submittedName>
        <fullName evidence="7">LAFE_0G11276g1_1</fullName>
    </submittedName>
</protein>
<dbReference type="GO" id="GO:0017111">
    <property type="term" value="F:ribonucleoside triphosphate phosphatase activity"/>
    <property type="evidence" value="ECO:0007669"/>
    <property type="project" value="TreeGrafter"/>
</dbReference>
<keyword evidence="4" id="KW-0547">Nucleotide-binding</keyword>
<name>A0A1G4MIA2_LACFM</name>
<keyword evidence="4" id="KW-0067">ATP-binding</keyword>